<keyword evidence="2" id="KW-0238">DNA-binding</keyword>
<dbReference type="GO" id="GO:0003700">
    <property type="term" value="F:DNA-binding transcription factor activity"/>
    <property type="evidence" value="ECO:0007669"/>
    <property type="project" value="InterPro"/>
</dbReference>
<evidence type="ECO:0000313" key="6">
    <source>
        <dbReference type="Proteomes" id="UP000617634"/>
    </source>
</evidence>
<dbReference type="Proteomes" id="UP000617634">
    <property type="component" value="Unassembled WGS sequence"/>
</dbReference>
<dbReference type="InterPro" id="IPR050204">
    <property type="entry name" value="AraC_XylS_family_regulators"/>
</dbReference>
<evidence type="ECO:0000256" key="3">
    <source>
        <dbReference type="ARBA" id="ARBA00023163"/>
    </source>
</evidence>
<comment type="caution">
    <text evidence="5">The sequence shown here is derived from an EMBL/GenBank/DDBJ whole genome shotgun (WGS) entry which is preliminary data.</text>
</comment>
<dbReference type="PANTHER" id="PTHR46796:SF6">
    <property type="entry name" value="ARAC SUBFAMILY"/>
    <property type="match status" value="1"/>
</dbReference>
<dbReference type="PANTHER" id="PTHR46796">
    <property type="entry name" value="HTH-TYPE TRANSCRIPTIONAL ACTIVATOR RHAS-RELATED"/>
    <property type="match status" value="1"/>
</dbReference>
<organism evidence="5 6">
    <name type="scientific">Novosphingobium aureum</name>
    <dbReference type="NCBI Taxonomy" id="2792964"/>
    <lineage>
        <taxon>Bacteria</taxon>
        <taxon>Pseudomonadati</taxon>
        <taxon>Pseudomonadota</taxon>
        <taxon>Alphaproteobacteria</taxon>
        <taxon>Sphingomonadales</taxon>
        <taxon>Sphingomonadaceae</taxon>
        <taxon>Novosphingobium</taxon>
    </lineage>
</organism>
<dbReference type="SMART" id="SM00342">
    <property type="entry name" value="HTH_ARAC"/>
    <property type="match status" value="1"/>
</dbReference>
<evidence type="ECO:0000259" key="4">
    <source>
        <dbReference type="PROSITE" id="PS01124"/>
    </source>
</evidence>
<evidence type="ECO:0000256" key="1">
    <source>
        <dbReference type="ARBA" id="ARBA00023015"/>
    </source>
</evidence>
<dbReference type="SUPFAM" id="SSF46689">
    <property type="entry name" value="Homeodomain-like"/>
    <property type="match status" value="2"/>
</dbReference>
<accession>A0A931HGY9</accession>
<dbReference type="EMBL" id="JADZGI010000011">
    <property type="protein sequence ID" value="MBH0115183.1"/>
    <property type="molecule type" value="Genomic_DNA"/>
</dbReference>
<name>A0A931HGY9_9SPHN</name>
<reference evidence="5" key="1">
    <citation type="submission" date="2020-11" db="EMBL/GenBank/DDBJ databases">
        <title>Novosphingobium aureum sp. nov., a marine bacterium isolated from sediment of a salt flat.</title>
        <authorList>
            <person name="Yoo Y."/>
            <person name="Kim J.-J."/>
        </authorList>
    </citation>
    <scope>NUCLEOTIDE SEQUENCE</scope>
    <source>
        <strain evidence="5">YJ-S2-02</strain>
    </source>
</reference>
<gene>
    <name evidence="5" type="ORF">I5E68_19770</name>
</gene>
<evidence type="ECO:0000313" key="5">
    <source>
        <dbReference type="EMBL" id="MBH0115183.1"/>
    </source>
</evidence>
<keyword evidence="6" id="KW-1185">Reference proteome</keyword>
<dbReference type="InterPro" id="IPR018060">
    <property type="entry name" value="HTH_AraC"/>
</dbReference>
<dbReference type="GO" id="GO:0043565">
    <property type="term" value="F:sequence-specific DNA binding"/>
    <property type="evidence" value="ECO:0007669"/>
    <property type="project" value="InterPro"/>
</dbReference>
<sequence>MASVTAELRKLHLSSPIRSRIHTGKGYWIDMSLTGRIGDPRVRYQNRWQPHRMEKIGSIMALRGREPIYGVSGAASGTSVVCRIGPQAASRWVPDDDNWTDDQLVALLDVTNDNVKSLMTRLAVELRNPGFAGDMMVELIAGQLMIELHRSRQATIEMCSGGLAPWQMRLVEERLNDQMHNITLKDIASLCGISVRHLTRSFRVSQGCSIGSYLSRIRMERAKSDLIAGESIKVLAPRLGFASVSSFTSAFRRDVGISPATFRRSFR</sequence>
<dbReference type="AlphaFoldDB" id="A0A931HGY9"/>
<dbReference type="InterPro" id="IPR009057">
    <property type="entry name" value="Homeodomain-like_sf"/>
</dbReference>
<keyword evidence="3" id="KW-0804">Transcription</keyword>
<protein>
    <submittedName>
        <fullName evidence="5">Helix-turn-helix transcriptional regulator</fullName>
    </submittedName>
</protein>
<dbReference type="Gene3D" id="1.10.10.60">
    <property type="entry name" value="Homeodomain-like"/>
    <property type="match status" value="2"/>
</dbReference>
<proteinExistence type="predicted"/>
<dbReference type="Pfam" id="PF12833">
    <property type="entry name" value="HTH_18"/>
    <property type="match status" value="1"/>
</dbReference>
<keyword evidence="1" id="KW-0805">Transcription regulation</keyword>
<feature type="domain" description="HTH araC/xylS-type" evidence="4">
    <location>
        <begin position="165"/>
        <end position="265"/>
    </location>
</feature>
<evidence type="ECO:0000256" key="2">
    <source>
        <dbReference type="ARBA" id="ARBA00023125"/>
    </source>
</evidence>
<dbReference type="PROSITE" id="PS01124">
    <property type="entry name" value="HTH_ARAC_FAMILY_2"/>
    <property type="match status" value="1"/>
</dbReference>